<reference evidence="4 5" key="1">
    <citation type="submission" date="2019-09" db="EMBL/GenBank/DDBJ databases">
        <title>Screening of Novel Bioactive Compounds from Soil-Associated.</title>
        <authorList>
            <person name="Zhao S."/>
        </authorList>
    </citation>
    <scope>NUCLEOTIDE SEQUENCE [LARGE SCALE GENOMIC DNA]</scope>
    <source>
        <strain evidence="4 5">HIT-DPA4</strain>
    </source>
</reference>
<evidence type="ECO:0000259" key="3">
    <source>
        <dbReference type="Pfam" id="PF13581"/>
    </source>
</evidence>
<dbReference type="PANTHER" id="PTHR35526:SF3">
    <property type="entry name" value="ANTI-SIGMA-F FACTOR RSBW"/>
    <property type="match status" value="1"/>
</dbReference>
<keyword evidence="1" id="KW-0808">Transferase</keyword>
<dbReference type="Gene3D" id="3.30.565.10">
    <property type="entry name" value="Histidine kinase-like ATPase, C-terminal domain"/>
    <property type="match status" value="1"/>
</dbReference>
<dbReference type="GO" id="GO:0004674">
    <property type="term" value="F:protein serine/threonine kinase activity"/>
    <property type="evidence" value="ECO:0007669"/>
    <property type="project" value="UniProtKB-KW"/>
</dbReference>
<dbReference type="SUPFAM" id="SSF55874">
    <property type="entry name" value="ATPase domain of HSP90 chaperone/DNA topoisomerase II/histidine kinase"/>
    <property type="match status" value="1"/>
</dbReference>
<dbReference type="EMBL" id="VZRB01000019">
    <property type="protein sequence ID" value="KAB1143540.1"/>
    <property type="molecule type" value="Genomic_DNA"/>
</dbReference>
<accession>A0A6H9UX99</accession>
<keyword evidence="5" id="KW-1185">Reference proteome</keyword>
<keyword evidence="4" id="KW-0547">Nucleotide-binding</keyword>
<evidence type="ECO:0000256" key="1">
    <source>
        <dbReference type="ARBA" id="ARBA00022527"/>
    </source>
</evidence>
<comment type="caution">
    <text evidence="4">The sequence shown here is derived from an EMBL/GenBank/DDBJ whole genome shotgun (WGS) entry which is preliminary data.</text>
</comment>
<sequence length="162" mass="17100">MTPLGPSPTAPWTDAVLPGQRGPAPPCSARAQFTLPAQEALVGRLRAVAADQFTCWRLSGDERDSAVLIVGELAANAARHGCSEMTLCLLLDPGMLRIVVSDHGDPAPGPARSADGDPDEHGRGLDIVRALSIRVDLRHHDGGTWVLAHISIDSQSCSRIVC</sequence>
<dbReference type="AlphaFoldDB" id="A0A6H9UX99"/>
<dbReference type="InterPro" id="IPR050267">
    <property type="entry name" value="Anti-sigma-factor_SerPK"/>
</dbReference>
<dbReference type="Proteomes" id="UP000442707">
    <property type="component" value="Unassembled WGS sequence"/>
</dbReference>
<proteinExistence type="predicted"/>
<evidence type="ECO:0000256" key="2">
    <source>
        <dbReference type="SAM" id="MobiDB-lite"/>
    </source>
</evidence>
<keyword evidence="1" id="KW-0418">Kinase</keyword>
<dbReference type="GO" id="GO:0005524">
    <property type="term" value="F:ATP binding"/>
    <property type="evidence" value="ECO:0007669"/>
    <property type="project" value="UniProtKB-KW"/>
</dbReference>
<keyword evidence="1" id="KW-0723">Serine/threonine-protein kinase</keyword>
<dbReference type="Pfam" id="PF13581">
    <property type="entry name" value="HATPase_c_2"/>
    <property type="match status" value="1"/>
</dbReference>
<feature type="domain" description="Histidine kinase/HSP90-like ATPase" evidence="3">
    <location>
        <begin position="35"/>
        <end position="147"/>
    </location>
</feature>
<evidence type="ECO:0000313" key="4">
    <source>
        <dbReference type="EMBL" id="KAB1143540.1"/>
    </source>
</evidence>
<feature type="region of interest" description="Disordered" evidence="2">
    <location>
        <begin position="102"/>
        <end position="121"/>
    </location>
</feature>
<feature type="region of interest" description="Disordered" evidence="2">
    <location>
        <begin position="1"/>
        <end position="26"/>
    </location>
</feature>
<dbReference type="InterPro" id="IPR036890">
    <property type="entry name" value="HATPase_C_sf"/>
</dbReference>
<gene>
    <name evidence="4" type="ORF">F7R91_25075</name>
</gene>
<organism evidence="4 5">
    <name type="scientific">Streptomyces luteolifulvus</name>
    <dbReference type="NCBI Taxonomy" id="2615112"/>
    <lineage>
        <taxon>Bacteria</taxon>
        <taxon>Bacillati</taxon>
        <taxon>Actinomycetota</taxon>
        <taxon>Actinomycetes</taxon>
        <taxon>Kitasatosporales</taxon>
        <taxon>Streptomycetaceae</taxon>
        <taxon>Streptomyces</taxon>
    </lineage>
</organism>
<name>A0A6H9UX99_9ACTN</name>
<dbReference type="PANTHER" id="PTHR35526">
    <property type="entry name" value="ANTI-SIGMA-F FACTOR RSBW-RELATED"/>
    <property type="match status" value="1"/>
</dbReference>
<dbReference type="CDD" id="cd16936">
    <property type="entry name" value="HATPase_RsbW-like"/>
    <property type="match status" value="1"/>
</dbReference>
<dbReference type="InterPro" id="IPR003594">
    <property type="entry name" value="HATPase_dom"/>
</dbReference>
<protein>
    <submittedName>
        <fullName evidence="4">ATP-binding protein</fullName>
    </submittedName>
</protein>
<evidence type="ECO:0000313" key="5">
    <source>
        <dbReference type="Proteomes" id="UP000442707"/>
    </source>
</evidence>
<keyword evidence="4" id="KW-0067">ATP-binding</keyword>